<protein>
    <recommendedName>
        <fullName evidence="4">DUF3576 domain-containing protein</fullName>
    </recommendedName>
</protein>
<keyword evidence="3" id="KW-1185">Reference proteome</keyword>
<evidence type="ECO:0000256" key="1">
    <source>
        <dbReference type="SAM" id="MobiDB-lite"/>
    </source>
</evidence>
<dbReference type="RefSeq" id="WP_244457890.1">
    <property type="nucleotide sequence ID" value="NZ_AP025637.1"/>
</dbReference>
<gene>
    <name evidence="2" type="ORF">Rmf_04970</name>
</gene>
<organism evidence="2 3">
    <name type="scientific">Roseomonas fluvialis</name>
    <dbReference type="NCBI Taxonomy" id="1750527"/>
    <lineage>
        <taxon>Bacteria</taxon>
        <taxon>Pseudomonadati</taxon>
        <taxon>Pseudomonadota</taxon>
        <taxon>Alphaproteobacteria</taxon>
        <taxon>Acetobacterales</taxon>
        <taxon>Roseomonadaceae</taxon>
        <taxon>Roseomonas</taxon>
    </lineage>
</organism>
<dbReference type="Proteomes" id="UP000831327">
    <property type="component" value="Chromosome"/>
</dbReference>
<evidence type="ECO:0008006" key="4">
    <source>
        <dbReference type="Google" id="ProtNLM"/>
    </source>
</evidence>
<accession>A0ABN6NXH2</accession>
<name>A0ABN6NXH2_9PROT</name>
<proteinExistence type="predicted"/>
<evidence type="ECO:0000313" key="3">
    <source>
        <dbReference type="Proteomes" id="UP000831327"/>
    </source>
</evidence>
<feature type="region of interest" description="Disordered" evidence="1">
    <location>
        <begin position="138"/>
        <end position="159"/>
    </location>
</feature>
<dbReference type="EMBL" id="AP025637">
    <property type="protein sequence ID" value="BDG70568.1"/>
    <property type="molecule type" value="Genomic_DNA"/>
</dbReference>
<sequence length="159" mass="16802">MIDRRSTLRSLAPVFIAVGAGIGLGACRGQPIYESTNGQFQGRGSLSEREALIRRAAASQGGWSVQSMRPGLLRATNTWRSHQMTVDISFDIRSFTIRYVNSVNLDYDGAQIHSAYNARVQALERAILQGSGAGLPVSGGGTRGGADAVPVSGPVVSPE</sequence>
<reference evidence="2 3" key="1">
    <citation type="journal article" date="2016" name="Microbes Environ.">
        <title>Phylogenetically diverse aerobic anoxygenic phototrophic bacteria isolated from epilithic biofilms in Tama river, Japan.</title>
        <authorList>
            <person name="Hirose S."/>
            <person name="Matsuura K."/>
            <person name="Haruta S."/>
        </authorList>
    </citation>
    <scope>NUCLEOTIDE SEQUENCE [LARGE SCALE GENOMIC DNA]</scope>
    <source>
        <strain evidence="2 3">S08</strain>
    </source>
</reference>
<dbReference type="PROSITE" id="PS51257">
    <property type="entry name" value="PROKAR_LIPOPROTEIN"/>
    <property type="match status" value="1"/>
</dbReference>
<evidence type="ECO:0000313" key="2">
    <source>
        <dbReference type="EMBL" id="BDG70568.1"/>
    </source>
</evidence>